<feature type="non-terminal residue" evidence="4">
    <location>
        <position position="1"/>
    </location>
</feature>
<sequence length="101" mass="10813">HCTIFSPTASASLRMLPEQHAAEARYPIPVEDFHFSIFTAVNNQTVMTSSAEIVLVIEGTATLSHASGESLLLHVGLSAFIPASIGRWLLTTTGKVCRVSC</sequence>
<dbReference type="Proteomes" id="UP001169574">
    <property type="component" value="Unassembled WGS sequence"/>
</dbReference>
<evidence type="ECO:0000256" key="1">
    <source>
        <dbReference type="ARBA" id="ARBA00029741"/>
    </source>
</evidence>
<gene>
    <name evidence="4" type="ORF">P7U51_005826</name>
</gene>
<evidence type="ECO:0000313" key="5">
    <source>
        <dbReference type="Proteomes" id="UP001169574"/>
    </source>
</evidence>
<feature type="domain" description="Mannose-6-phosphate isomerase cupin" evidence="3">
    <location>
        <begin position="24"/>
        <end position="99"/>
    </location>
</feature>
<reference evidence="4" key="1">
    <citation type="submission" date="2024-02" db="EMBL/GenBank/DDBJ databases">
        <authorList>
            <consortium name="Clinical and Environmental Microbiology Branch: Whole genome sequencing antimicrobial resistance pathogens in the healthcare setting"/>
        </authorList>
    </citation>
    <scope>NUCLEOTIDE SEQUENCE</scope>
    <source>
        <strain evidence="4">Whole organism</strain>
    </source>
</reference>
<dbReference type="InterPro" id="IPR011051">
    <property type="entry name" value="RmlC_Cupin_sf"/>
</dbReference>
<organism evidence="4 5">
    <name type="scientific">Citrobacter freundii</name>
    <dbReference type="NCBI Taxonomy" id="546"/>
    <lineage>
        <taxon>Bacteria</taxon>
        <taxon>Pseudomonadati</taxon>
        <taxon>Pseudomonadota</taxon>
        <taxon>Gammaproteobacteria</taxon>
        <taxon>Enterobacterales</taxon>
        <taxon>Enterobacteriaceae</taxon>
        <taxon>Citrobacter</taxon>
        <taxon>Citrobacter freundii complex</taxon>
    </lineage>
</organism>
<comment type="caution">
    <text evidence="4">The sequence shown here is derived from an EMBL/GenBank/DDBJ whole genome shotgun (WGS) entry which is preliminary data.</text>
</comment>
<dbReference type="GO" id="GO:0016853">
    <property type="term" value="F:isomerase activity"/>
    <property type="evidence" value="ECO:0007669"/>
    <property type="project" value="UniProtKB-KW"/>
</dbReference>
<dbReference type="EMBL" id="ABLGCN030000073">
    <property type="protein sequence ID" value="EMM7461182.1"/>
    <property type="molecule type" value="Genomic_DNA"/>
</dbReference>
<dbReference type="InterPro" id="IPR014710">
    <property type="entry name" value="RmlC-like_jellyroll"/>
</dbReference>
<evidence type="ECO:0000256" key="2">
    <source>
        <dbReference type="ARBA" id="ARBA00030762"/>
    </source>
</evidence>
<protein>
    <recommendedName>
        <fullName evidence="1">Phosphohexomutase</fullName>
    </recommendedName>
    <alternativeName>
        <fullName evidence="2">Phosphomannose isomerase</fullName>
    </alternativeName>
</protein>
<accession>A0AAN4F0X5</accession>
<dbReference type="Pfam" id="PF21621">
    <property type="entry name" value="MPI_cupin_dom"/>
    <property type="match status" value="1"/>
</dbReference>
<evidence type="ECO:0000313" key="4">
    <source>
        <dbReference type="EMBL" id="EMM7461182.1"/>
    </source>
</evidence>
<dbReference type="InterPro" id="IPR049071">
    <property type="entry name" value="MPI_cupin_dom"/>
</dbReference>
<dbReference type="SUPFAM" id="SSF51182">
    <property type="entry name" value="RmlC-like cupins"/>
    <property type="match status" value="1"/>
</dbReference>
<evidence type="ECO:0000259" key="3">
    <source>
        <dbReference type="Pfam" id="PF21621"/>
    </source>
</evidence>
<proteinExistence type="predicted"/>
<keyword evidence="4" id="KW-0413">Isomerase</keyword>
<dbReference type="Gene3D" id="2.60.120.10">
    <property type="entry name" value="Jelly Rolls"/>
    <property type="match status" value="1"/>
</dbReference>
<dbReference type="AlphaFoldDB" id="A0AAN4F0X5"/>
<name>A0AAN4F0X5_CITFR</name>